<reference evidence="1" key="1">
    <citation type="submission" date="2020-10" db="EMBL/GenBank/DDBJ databases">
        <authorList>
            <person name="Gilroy R."/>
        </authorList>
    </citation>
    <scope>NUCLEOTIDE SEQUENCE</scope>
    <source>
        <strain evidence="1">CHK184-20233</strain>
    </source>
</reference>
<organism evidence="1 2">
    <name type="scientific">Candidatus Onthousia excrementipullorum</name>
    <dbReference type="NCBI Taxonomy" id="2840884"/>
    <lineage>
        <taxon>Bacteria</taxon>
        <taxon>Bacillati</taxon>
        <taxon>Bacillota</taxon>
        <taxon>Bacilli</taxon>
        <taxon>Candidatus Onthousia</taxon>
    </lineage>
</organism>
<protein>
    <submittedName>
        <fullName evidence="1">Uncharacterized protein</fullName>
    </submittedName>
</protein>
<dbReference type="AlphaFoldDB" id="A0A9D1DUB1"/>
<accession>A0A9D1DUB1</accession>
<reference evidence="1" key="2">
    <citation type="journal article" date="2021" name="PeerJ">
        <title>Extensive microbial diversity within the chicken gut microbiome revealed by metagenomics and culture.</title>
        <authorList>
            <person name="Gilroy R."/>
            <person name="Ravi A."/>
            <person name="Getino M."/>
            <person name="Pursley I."/>
            <person name="Horton D.L."/>
            <person name="Alikhan N.F."/>
            <person name="Baker D."/>
            <person name="Gharbi K."/>
            <person name="Hall N."/>
            <person name="Watson M."/>
            <person name="Adriaenssens E.M."/>
            <person name="Foster-Nyarko E."/>
            <person name="Jarju S."/>
            <person name="Secka A."/>
            <person name="Antonio M."/>
            <person name="Oren A."/>
            <person name="Chaudhuri R.R."/>
            <person name="La Ragione R."/>
            <person name="Hildebrand F."/>
            <person name="Pallen M.J."/>
        </authorList>
    </citation>
    <scope>NUCLEOTIDE SEQUENCE</scope>
    <source>
        <strain evidence="1">CHK184-20233</strain>
    </source>
</reference>
<dbReference type="Proteomes" id="UP000824232">
    <property type="component" value="Unassembled WGS sequence"/>
</dbReference>
<proteinExistence type="predicted"/>
<comment type="caution">
    <text evidence="1">The sequence shown here is derived from an EMBL/GenBank/DDBJ whole genome shotgun (WGS) entry which is preliminary data.</text>
</comment>
<sequence length="86" mass="10451">MKRLYPNYVIIILKKDKYITFDIDNKIFNLLNNSFNNLDKYNINYLIIDNLIIIKISKYINNRYLEFKKRVELLSAILILYQKSVD</sequence>
<gene>
    <name evidence="1" type="ORF">IAB38_02940</name>
</gene>
<name>A0A9D1DUB1_9FIRM</name>
<dbReference type="EMBL" id="DVHC01000030">
    <property type="protein sequence ID" value="HIR58984.1"/>
    <property type="molecule type" value="Genomic_DNA"/>
</dbReference>
<evidence type="ECO:0000313" key="1">
    <source>
        <dbReference type="EMBL" id="HIR58984.1"/>
    </source>
</evidence>
<evidence type="ECO:0000313" key="2">
    <source>
        <dbReference type="Proteomes" id="UP000824232"/>
    </source>
</evidence>